<dbReference type="InterPro" id="IPR013783">
    <property type="entry name" value="Ig-like_fold"/>
</dbReference>
<comment type="catalytic activity">
    <reaction evidence="10">
        <text>Hydrolysis of (1-&gt;4)-beta-D-xylans, to remove successive D-xylose residues from the non-reducing termini.</text>
        <dbReference type="EC" id="3.2.1.37"/>
    </reaction>
</comment>
<dbReference type="InterPro" id="IPR001764">
    <property type="entry name" value="Glyco_hydro_3_N"/>
</dbReference>
<evidence type="ECO:0000259" key="13">
    <source>
        <dbReference type="SMART" id="SM01217"/>
    </source>
</evidence>
<evidence type="ECO:0000256" key="12">
    <source>
        <dbReference type="SAM" id="SignalP"/>
    </source>
</evidence>
<dbReference type="SUPFAM" id="SSF51445">
    <property type="entry name" value="(Trans)glycosidases"/>
    <property type="match status" value="1"/>
</dbReference>
<comment type="caution">
    <text evidence="14">The sequence shown here is derived from an EMBL/GenBank/DDBJ whole genome shotgun (WGS) entry which is preliminary data.</text>
</comment>
<evidence type="ECO:0000256" key="9">
    <source>
        <dbReference type="ARBA" id="ARBA00023326"/>
    </source>
</evidence>
<dbReference type="InterPro" id="IPR044993">
    <property type="entry name" value="BXL"/>
</dbReference>
<keyword evidence="7" id="KW-0119">Carbohydrate metabolism</keyword>
<evidence type="ECO:0000256" key="10">
    <source>
        <dbReference type="ARBA" id="ARBA00024574"/>
    </source>
</evidence>
<dbReference type="InterPro" id="IPR017853">
    <property type="entry name" value="GH"/>
</dbReference>
<dbReference type="InterPro" id="IPR002772">
    <property type="entry name" value="Glyco_hydro_3_C"/>
</dbReference>
<evidence type="ECO:0000256" key="1">
    <source>
        <dbReference type="ARBA" id="ARBA00004851"/>
    </source>
</evidence>
<dbReference type="InterPro" id="IPR036962">
    <property type="entry name" value="Glyco_hydro_3_N_sf"/>
</dbReference>
<evidence type="ECO:0000256" key="4">
    <source>
        <dbReference type="ARBA" id="ARBA00022729"/>
    </source>
</evidence>
<gene>
    <name evidence="14" type="ORF">PG997_012470</name>
</gene>
<dbReference type="Gene3D" id="2.60.40.10">
    <property type="entry name" value="Immunoglobulins"/>
    <property type="match status" value="1"/>
</dbReference>
<dbReference type="GeneID" id="92049844"/>
<name>A0ABR1V3I0_9PEZI</name>
<keyword evidence="4 12" id="KW-0732">Signal</keyword>
<keyword evidence="3" id="KW-0858">Xylan degradation</keyword>
<dbReference type="Gene3D" id="3.20.20.300">
    <property type="entry name" value="Glycoside hydrolase, family 3, N-terminal domain"/>
    <property type="match status" value="1"/>
</dbReference>
<sequence>MALQLLSTVGLLASGAAAAGHLFPGCQTDLLSKNDVCNTKASVTDRAKALVAALTIEEKIALTGSTSPAFLALGSPATNGGVKEALHGVASSPGVTFNKSGDYSYATSFPQPILMGAAFDDNLIKAVATVISTEARAFNNANRSGLDYWTPNINPYRDPRWGRGQETPGEDTFHIKSYVKSLIEGLQGSDPDYLKVVATCKHFVGYDIENWGGNERYDFDAIINPQELSEYYMQPFQTCARDAKVASIMCSYNALNGVPTCADSYILQDVLRDHWNWTDDGFYVTSDCDSIQNVFLPHNYTDTREEAAAGSLVAGTDLDCGQYYQTHLPAAYEQGLFDDAAIDQALVRLYSAQIRLGMFDPADNQAYRALTFGDVNTPDSQALALKAAEEGIVLIKNDGTLPLQTKGRNMTIAVIGPWANATTTMQGNYAGIAPYLRSPYLAAKDLPGVNAIYAGSPGDPTTDGYPAAIKAAKDADVIIYADGANSAEEQDRNLIRWSGERQDIMTLLAGYGKPFILLQMGDQLDDTPFLHHENVSAILWAGFPGQSGGDAIMNIITGKTAPAGRMPVTQYPAHYVNDVPMTDMNLRPNATSGNPGRTYMWYNESVVDFGFGMHYTNFTVTFANGSDDDTSSWDIQSLTQGCTETYKDLCAFQSVGVSVENKGSVKSDFVTLGFVAGEHGPAPHPIKQLVAYERLFAVEAGATATAHLNLTLGSLARHDDTGNLVLYPGDYSLLVDVPTQAIWNFTLTGDEATLEEWPQAPARQ</sequence>
<keyword evidence="8" id="KW-0326">Glycosidase</keyword>
<evidence type="ECO:0000256" key="6">
    <source>
        <dbReference type="ARBA" id="ARBA00023180"/>
    </source>
</evidence>
<keyword evidence="6" id="KW-0325">Glycoprotein</keyword>
<dbReference type="PANTHER" id="PTHR42721">
    <property type="entry name" value="SUGAR HYDROLASE-RELATED"/>
    <property type="match status" value="1"/>
</dbReference>
<dbReference type="Proteomes" id="UP001433268">
    <property type="component" value="Unassembled WGS sequence"/>
</dbReference>
<dbReference type="Gene3D" id="3.40.50.1700">
    <property type="entry name" value="Glycoside hydrolase family 3 C-terminal domain"/>
    <property type="match status" value="1"/>
</dbReference>
<dbReference type="Pfam" id="PF01915">
    <property type="entry name" value="Glyco_hydro_3_C"/>
    <property type="match status" value="1"/>
</dbReference>
<dbReference type="SMART" id="SM01217">
    <property type="entry name" value="Fn3_like"/>
    <property type="match status" value="1"/>
</dbReference>
<evidence type="ECO:0000313" key="14">
    <source>
        <dbReference type="EMBL" id="KAK8065723.1"/>
    </source>
</evidence>
<proteinExistence type="inferred from homology"/>
<keyword evidence="5" id="KW-0378">Hydrolase</keyword>
<organism evidence="14 15">
    <name type="scientific">Apiospora hydei</name>
    <dbReference type="NCBI Taxonomy" id="1337664"/>
    <lineage>
        <taxon>Eukaryota</taxon>
        <taxon>Fungi</taxon>
        <taxon>Dikarya</taxon>
        <taxon>Ascomycota</taxon>
        <taxon>Pezizomycotina</taxon>
        <taxon>Sordariomycetes</taxon>
        <taxon>Xylariomycetidae</taxon>
        <taxon>Amphisphaeriales</taxon>
        <taxon>Apiosporaceae</taxon>
        <taxon>Apiospora</taxon>
    </lineage>
</organism>
<dbReference type="SUPFAM" id="SSF52279">
    <property type="entry name" value="Beta-D-glucan exohydrolase, C-terminal domain"/>
    <property type="match status" value="1"/>
</dbReference>
<keyword evidence="15" id="KW-1185">Reference proteome</keyword>
<dbReference type="InterPro" id="IPR026891">
    <property type="entry name" value="Fn3-like"/>
</dbReference>
<feature type="chain" id="PRO_5047129891" description="xylan 1,4-beta-xylosidase" evidence="12">
    <location>
        <begin position="19"/>
        <end position="764"/>
    </location>
</feature>
<dbReference type="Pfam" id="PF14310">
    <property type="entry name" value="Fn3-like"/>
    <property type="match status" value="1"/>
</dbReference>
<dbReference type="RefSeq" id="XP_066662476.1">
    <property type="nucleotide sequence ID" value="XM_066816784.1"/>
</dbReference>
<reference evidence="14 15" key="1">
    <citation type="submission" date="2023-01" db="EMBL/GenBank/DDBJ databases">
        <title>Analysis of 21 Apiospora genomes using comparative genomics revels a genus with tremendous synthesis potential of carbohydrate active enzymes and secondary metabolites.</title>
        <authorList>
            <person name="Sorensen T."/>
        </authorList>
    </citation>
    <scope>NUCLEOTIDE SEQUENCE [LARGE SCALE GENOMIC DNA]</scope>
    <source>
        <strain evidence="14 15">CBS 114990</strain>
    </source>
</reference>
<comment type="similarity">
    <text evidence="2">Belongs to the glycosyl hydrolase 3 family.</text>
</comment>
<protein>
    <recommendedName>
        <fullName evidence="11">xylan 1,4-beta-xylosidase</fullName>
        <ecNumber evidence="11">3.2.1.37</ecNumber>
    </recommendedName>
</protein>
<feature type="domain" description="Fibronectin type III-like" evidence="13">
    <location>
        <begin position="669"/>
        <end position="739"/>
    </location>
</feature>
<keyword evidence="9" id="KW-0624">Polysaccharide degradation</keyword>
<evidence type="ECO:0000256" key="8">
    <source>
        <dbReference type="ARBA" id="ARBA00023295"/>
    </source>
</evidence>
<dbReference type="EC" id="3.2.1.37" evidence="11"/>
<dbReference type="InterPro" id="IPR036881">
    <property type="entry name" value="Glyco_hydro_3_C_sf"/>
</dbReference>
<evidence type="ECO:0000256" key="7">
    <source>
        <dbReference type="ARBA" id="ARBA00023277"/>
    </source>
</evidence>
<feature type="signal peptide" evidence="12">
    <location>
        <begin position="1"/>
        <end position="18"/>
    </location>
</feature>
<evidence type="ECO:0000313" key="15">
    <source>
        <dbReference type="Proteomes" id="UP001433268"/>
    </source>
</evidence>
<evidence type="ECO:0000256" key="2">
    <source>
        <dbReference type="ARBA" id="ARBA00005336"/>
    </source>
</evidence>
<evidence type="ECO:0000256" key="3">
    <source>
        <dbReference type="ARBA" id="ARBA00022651"/>
    </source>
</evidence>
<evidence type="ECO:0000256" key="11">
    <source>
        <dbReference type="ARBA" id="ARBA00026107"/>
    </source>
</evidence>
<evidence type="ECO:0000256" key="5">
    <source>
        <dbReference type="ARBA" id="ARBA00022801"/>
    </source>
</evidence>
<comment type="pathway">
    <text evidence="1">Glycan degradation; xylan degradation.</text>
</comment>
<dbReference type="Pfam" id="PF00933">
    <property type="entry name" value="Glyco_hydro_3"/>
    <property type="match status" value="1"/>
</dbReference>
<dbReference type="PANTHER" id="PTHR42721:SF3">
    <property type="entry name" value="BETA-D-XYLOSIDASE 5-RELATED"/>
    <property type="match status" value="1"/>
</dbReference>
<accession>A0ABR1V3I0</accession>
<dbReference type="EMBL" id="JAQQWN010000009">
    <property type="protein sequence ID" value="KAK8065723.1"/>
    <property type="molecule type" value="Genomic_DNA"/>
</dbReference>